<gene>
    <name evidence="1" type="ORF">TAV2_LOCUS9072</name>
</gene>
<sequence length="252" mass="28737">MKQSKTIVKMNQMKKNFKQISKQNKDLNKKFLTTADGSFYLLKSNLDDGEVLLSWRFKRRDLISDPTFQMKDDCWAHAFARALSALMKQHGSTENLPTAALLVAQIDKKFLTKTKGLPKSIDAATSVLHNYGCSLVVHHRPKLKLLEDNEEFEKFIERRLAIGPVAVCFLYVPGYSCFSHKNKAVFRPSVIDIQAMHYESLDNHCAVITGRGVVLIGGKSIEFWEIHETRGDHFGDKGFTRLERHKGLIIEL</sequence>
<accession>A0AAU9RVX1</accession>
<proteinExistence type="predicted"/>
<dbReference type="EMBL" id="OU466859">
    <property type="protein sequence ID" value="CAH2052526.1"/>
    <property type="molecule type" value="Genomic_DNA"/>
</dbReference>
<dbReference type="InterPro" id="IPR038765">
    <property type="entry name" value="Papain-like_cys_pep_sf"/>
</dbReference>
<evidence type="ECO:0008006" key="3">
    <source>
        <dbReference type="Google" id="ProtNLM"/>
    </source>
</evidence>
<keyword evidence="2" id="KW-1185">Reference proteome</keyword>
<protein>
    <recommendedName>
        <fullName evidence="3">Peptidase C1A papain C-terminal domain-containing protein</fullName>
    </recommendedName>
</protein>
<evidence type="ECO:0000313" key="2">
    <source>
        <dbReference type="Proteomes" id="UP000836841"/>
    </source>
</evidence>
<dbReference type="Proteomes" id="UP000836841">
    <property type="component" value="Chromosome 3"/>
</dbReference>
<reference evidence="1 2" key="1">
    <citation type="submission" date="2022-03" db="EMBL/GenBank/DDBJ databases">
        <authorList>
            <person name="Nunn A."/>
            <person name="Chopra R."/>
            <person name="Nunn A."/>
            <person name="Contreras Garrido A."/>
        </authorList>
    </citation>
    <scope>NUCLEOTIDE SEQUENCE [LARGE SCALE GENOMIC DNA]</scope>
</reference>
<dbReference type="SUPFAM" id="SSF54001">
    <property type="entry name" value="Cysteine proteinases"/>
    <property type="match status" value="1"/>
</dbReference>
<organism evidence="1 2">
    <name type="scientific">Thlaspi arvense</name>
    <name type="common">Field penny-cress</name>
    <dbReference type="NCBI Taxonomy" id="13288"/>
    <lineage>
        <taxon>Eukaryota</taxon>
        <taxon>Viridiplantae</taxon>
        <taxon>Streptophyta</taxon>
        <taxon>Embryophyta</taxon>
        <taxon>Tracheophyta</taxon>
        <taxon>Spermatophyta</taxon>
        <taxon>Magnoliopsida</taxon>
        <taxon>eudicotyledons</taxon>
        <taxon>Gunneridae</taxon>
        <taxon>Pentapetalae</taxon>
        <taxon>rosids</taxon>
        <taxon>malvids</taxon>
        <taxon>Brassicales</taxon>
        <taxon>Brassicaceae</taxon>
        <taxon>Thlaspideae</taxon>
        <taxon>Thlaspi</taxon>
    </lineage>
</organism>
<feature type="non-terminal residue" evidence="1">
    <location>
        <position position="1"/>
    </location>
</feature>
<evidence type="ECO:0000313" key="1">
    <source>
        <dbReference type="EMBL" id="CAH2052526.1"/>
    </source>
</evidence>
<name>A0AAU9RVX1_THLAR</name>
<dbReference type="Gene3D" id="3.90.70.10">
    <property type="entry name" value="Cysteine proteinases"/>
    <property type="match status" value="1"/>
</dbReference>
<dbReference type="AlphaFoldDB" id="A0AAU9RVX1"/>